<gene>
    <name evidence="2" type="ORF">SAMN04488006_0645</name>
</gene>
<feature type="transmembrane region" description="Helical" evidence="1">
    <location>
        <begin position="32"/>
        <end position="51"/>
    </location>
</feature>
<keyword evidence="1" id="KW-0472">Membrane</keyword>
<reference evidence="3" key="1">
    <citation type="submission" date="2016-10" db="EMBL/GenBank/DDBJ databases">
        <authorList>
            <person name="Varghese N."/>
            <person name="Submissions S."/>
        </authorList>
    </citation>
    <scope>NUCLEOTIDE SEQUENCE [LARGE SCALE GENOMIC DNA]</scope>
    <source>
        <strain evidence="3">DSM 24450</strain>
    </source>
</reference>
<dbReference type="AlphaFoldDB" id="A0A1I6NWC7"/>
<keyword evidence="1" id="KW-1133">Transmembrane helix</keyword>
<accession>A0A1I6NWC7</accession>
<dbReference type="Proteomes" id="UP000199312">
    <property type="component" value="Unassembled WGS sequence"/>
</dbReference>
<dbReference type="STRING" id="593133.SAMN04488006_0645"/>
<evidence type="ECO:0000256" key="1">
    <source>
        <dbReference type="SAM" id="Phobius"/>
    </source>
</evidence>
<evidence type="ECO:0000313" key="2">
    <source>
        <dbReference type="EMBL" id="SFS32149.1"/>
    </source>
</evidence>
<dbReference type="EMBL" id="FOZP01000001">
    <property type="protein sequence ID" value="SFS32149.1"/>
    <property type="molecule type" value="Genomic_DNA"/>
</dbReference>
<sequence length="57" mass="6266">MISKKVISLFTFGVFLIIAGAILKIANNPQASIILAIGLVFELLAALLFIWNKLHKK</sequence>
<feature type="transmembrane region" description="Helical" evidence="1">
    <location>
        <begin position="7"/>
        <end position="26"/>
    </location>
</feature>
<keyword evidence="3" id="KW-1185">Reference proteome</keyword>
<evidence type="ECO:0000313" key="3">
    <source>
        <dbReference type="Proteomes" id="UP000199312"/>
    </source>
</evidence>
<organism evidence="2 3">
    <name type="scientific">Lutibacter maritimus</name>
    <dbReference type="NCBI Taxonomy" id="593133"/>
    <lineage>
        <taxon>Bacteria</taxon>
        <taxon>Pseudomonadati</taxon>
        <taxon>Bacteroidota</taxon>
        <taxon>Flavobacteriia</taxon>
        <taxon>Flavobacteriales</taxon>
        <taxon>Flavobacteriaceae</taxon>
        <taxon>Lutibacter</taxon>
    </lineage>
</organism>
<name>A0A1I6NWC7_9FLAO</name>
<keyword evidence="1" id="KW-0812">Transmembrane</keyword>
<proteinExistence type="predicted"/>
<protein>
    <submittedName>
        <fullName evidence="2">Uncharacterized protein</fullName>
    </submittedName>
</protein>
<dbReference type="RefSeq" id="WP_177219131.1">
    <property type="nucleotide sequence ID" value="NZ_FOZP01000001.1"/>
</dbReference>